<gene>
    <name evidence="3" type="ORF">WKW79_29485</name>
</gene>
<dbReference type="InterPro" id="IPR050631">
    <property type="entry name" value="PheA/TfdB_FAD_monoxygenase"/>
</dbReference>
<accession>A0ABU8XI94</accession>
<keyword evidence="4" id="KW-1185">Reference proteome</keyword>
<dbReference type="RefSeq" id="WP_340338791.1">
    <property type="nucleotide sequence ID" value="NZ_JBBKZS010000019.1"/>
</dbReference>
<dbReference type="NCBIfam" id="NF004829">
    <property type="entry name" value="PRK06183.1-3"/>
    <property type="match status" value="1"/>
</dbReference>
<dbReference type="Proteomes" id="UP001367030">
    <property type="component" value="Unassembled WGS sequence"/>
</dbReference>
<reference evidence="3 4" key="1">
    <citation type="submission" date="2024-03" db="EMBL/GenBank/DDBJ databases">
        <title>Novel species of the genus Variovorax.</title>
        <authorList>
            <person name="Liu Q."/>
            <person name="Xin Y.-H."/>
        </authorList>
    </citation>
    <scope>NUCLEOTIDE SEQUENCE [LARGE SCALE GENOMIC DNA]</scope>
    <source>
        <strain evidence="3 4">KACC 18901</strain>
    </source>
</reference>
<organism evidence="3 4">
    <name type="scientific">Variovorax robiniae</name>
    <dbReference type="NCBI Taxonomy" id="1836199"/>
    <lineage>
        <taxon>Bacteria</taxon>
        <taxon>Pseudomonadati</taxon>
        <taxon>Pseudomonadota</taxon>
        <taxon>Betaproteobacteria</taxon>
        <taxon>Burkholderiales</taxon>
        <taxon>Comamonadaceae</taxon>
        <taxon>Variovorax</taxon>
    </lineage>
</organism>
<dbReference type="EMBL" id="JBBKZS010000019">
    <property type="protein sequence ID" value="MEJ8858739.1"/>
    <property type="molecule type" value="Genomic_DNA"/>
</dbReference>
<name>A0ABU8XI94_9BURK</name>
<dbReference type="Pfam" id="PF01494">
    <property type="entry name" value="FAD_binding_3"/>
    <property type="match status" value="1"/>
</dbReference>
<comment type="caution">
    <text evidence="3">The sequence shown here is derived from an EMBL/GenBank/DDBJ whole genome shotgun (WGS) entry which is preliminary data.</text>
</comment>
<dbReference type="PANTHER" id="PTHR43476:SF3">
    <property type="entry name" value="FAD-BINDING MONOOXYGENASE"/>
    <property type="match status" value="1"/>
</dbReference>
<sequence length="527" mass="57449">MDAAVQRDAVFDVAVVGFGPSGAVAAGLLAGMGLRVWVCDRSREVYDKPRAVAIDHEILRVFQQLGVVDAVMPHVEPFTPSEYFGVDGQLIKRLTMVEPPYPLGYTPSNVFTQPPVEAALRAHVQSLALATVALGTEVTGLSQDADAVTLQWRRDDGDVGRTRARYVVACDGASSFVREQVGIALEDLSFDEPWLVVDVLANDRGMAKLPTTSVQYCEPERPCTMVIGPGNHRRWEISLKPGEDPQKVIEPAETWKLLSRWLTPDEGTLWRQASYRFHALVADTWRKGRVFVAGDAAHQQPPFLGQGMCQGVRDVANLAWKLKAVCDGEVTGAAAGSLLDSYGVERKRHVEQLTTRIKGIGAVICERDVAKARERDARMLAECGGVVRDMPRQDVIPGLEGGLVSPVAHPANGTLFPQPWIAKGSDRVRLDALGGNGWWLVLDEGFDGVDLEHALPRMTTLRLGEALPEIEGIAAAWFHRHNCSAAIVRPDRYVYGVASTASELAAQLDALAARFTDHSPIQTTETT</sequence>
<evidence type="ECO:0000256" key="1">
    <source>
        <dbReference type="ARBA" id="ARBA00023002"/>
    </source>
</evidence>
<dbReference type="EC" id="1.14.13.127" evidence="3"/>
<dbReference type="PANTHER" id="PTHR43476">
    <property type="entry name" value="3-(3-HYDROXY-PHENYL)PROPIONATE/3-HYDROXYCINNAMIC ACID HYDROXYLASE"/>
    <property type="match status" value="1"/>
</dbReference>
<dbReference type="PRINTS" id="PR00420">
    <property type="entry name" value="RNGMNOXGNASE"/>
</dbReference>
<dbReference type="SUPFAM" id="SSF51905">
    <property type="entry name" value="FAD/NAD(P)-binding domain"/>
    <property type="match status" value="1"/>
</dbReference>
<dbReference type="InterPro" id="IPR002938">
    <property type="entry name" value="FAD-bd"/>
</dbReference>
<evidence type="ECO:0000313" key="4">
    <source>
        <dbReference type="Proteomes" id="UP001367030"/>
    </source>
</evidence>
<evidence type="ECO:0000313" key="3">
    <source>
        <dbReference type="EMBL" id="MEJ8858739.1"/>
    </source>
</evidence>
<protein>
    <submittedName>
        <fullName evidence="3">Bifunctional 3-(3-hydroxy-phenyl)propionate/3-hydroxycinnamic acid hydroxylase</fullName>
        <ecNumber evidence="3">1.14.13.127</ecNumber>
    </submittedName>
</protein>
<feature type="domain" description="FAD-binding" evidence="2">
    <location>
        <begin position="12"/>
        <end position="355"/>
    </location>
</feature>
<dbReference type="Gene3D" id="3.50.50.60">
    <property type="entry name" value="FAD/NAD(P)-binding domain"/>
    <property type="match status" value="1"/>
</dbReference>
<dbReference type="InterPro" id="IPR036188">
    <property type="entry name" value="FAD/NAD-bd_sf"/>
</dbReference>
<keyword evidence="1 3" id="KW-0560">Oxidoreductase</keyword>
<dbReference type="Gene3D" id="3.30.70.2450">
    <property type="match status" value="1"/>
</dbReference>
<evidence type="ECO:0000259" key="2">
    <source>
        <dbReference type="Pfam" id="PF01494"/>
    </source>
</evidence>
<dbReference type="GO" id="GO:0008688">
    <property type="term" value="F:3-(3-hydroxyphenyl)propionate hydroxylase activity"/>
    <property type="evidence" value="ECO:0007669"/>
    <property type="project" value="UniProtKB-EC"/>
</dbReference>
<proteinExistence type="predicted"/>